<dbReference type="GO" id="GO:0004765">
    <property type="term" value="F:shikimate kinase activity"/>
    <property type="evidence" value="ECO:0007669"/>
    <property type="project" value="UniProtKB-UniRule"/>
</dbReference>
<keyword evidence="11" id="KW-0460">Magnesium</keyword>
<feature type="binding site" evidence="11">
    <location>
        <position position="33"/>
    </location>
    <ligand>
        <name>substrate</name>
    </ligand>
</feature>
<feature type="binding site" evidence="11">
    <location>
        <begin position="11"/>
        <end position="16"/>
    </location>
    <ligand>
        <name>ATP</name>
        <dbReference type="ChEBI" id="CHEBI:30616"/>
    </ligand>
</feature>
<keyword evidence="7 11" id="KW-0418">Kinase</keyword>
<evidence type="ECO:0000256" key="3">
    <source>
        <dbReference type="ARBA" id="ARBA00012154"/>
    </source>
</evidence>
<sequence length="175" mass="19281">MPVITLIGYRGSGKSSVAAPLAERLGFDWIDADDEIERVAGKSITEIFAEEGEPRFRQIEREVMQSLLGRDKLIIAAGGGAILNIETRKEMREAGPVIWLKASVAALEQRITEDVTTSSRRPALTSSASQREEIQNLLDQREPLYREAATSTVETDSKTVSQIVDEIMTSLDSTD</sequence>
<dbReference type="HAMAP" id="MF_00109">
    <property type="entry name" value="Shikimate_kinase"/>
    <property type="match status" value="1"/>
</dbReference>
<evidence type="ECO:0000256" key="11">
    <source>
        <dbReference type="HAMAP-Rule" id="MF_00109"/>
    </source>
</evidence>
<evidence type="ECO:0000256" key="1">
    <source>
        <dbReference type="ARBA" id="ARBA00004842"/>
    </source>
</evidence>
<reference evidence="13 14" key="1">
    <citation type="submission" date="2019-02" db="EMBL/GenBank/DDBJ databases">
        <title>Deep-cultivation of Planctomycetes and their phenomic and genomic characterization uncovers novel biology.</title>
        <authorList>
            <person name="Wiegand S."/>
            <person name="Jogler M."/>
            <person name="Boedeker C."/>
            <person name="Pinto D."/>
            <person name="Vollmers J."/>
            <person name="Rivas-Marin E."/>
            <person name="Kohn T."/>
            <person name="Peeters S.H."/>
            <person name="Heuer A."/>
            <person name="Rast P."/>
            <person name="Oberbeckmann S."/>
            <person name="Bunk B."/>
            <person name="Jeske O."/>
            <person name="Meyerdierks A."/>
            <person name="Storesund J.E."/>
            <person name="Kallscheuer N."/>
            <person name="Luecker S."/>
            <person name="Lage O.M."/>
            <person name="Pohl T."/>
            <person name="Merkel B.J."/>
            <person name="Hornburger P."/>
            <person name="Mueller R.-W."/>
            <person name="Bruemmer F."/>
            <person name="Labrenz M."/>
            <person name="Spormann A.M."/>
            <person name="Op den Camp H."/>
            <person name="Overmann J."/>
            <person name="Amann R."/>
            <person name="Jetten M.S.M."/>
            <person name="Mascher T."/>
            <person name="Medema M.H."/>
            <person name="Devos D.P."/>
            <person name="Kaster A.-K."/>
            <person name="Ovreas L."/>
            <person name="Rohde M."/>
            <person name="Galperin M.Y."/>
            <person name="Jogler C."/>
        </authorList>
    </citation>
    <scope>NUCLEOTIDE SEQUENCE [LARGE SCALE GENOMIC DNA]</scope>
    <source>
        <strain evidence="13 14">Pan241w</strain>
    </source>
</reference>
<comment type="subunit">
    <text evidence="11">Monomer.</text>
</comment>
<dbReference type="Proteomes" id="UP000317171">
    <property type="component" value="Chromosome"/>
</dbReference>
<feature type="binding site" evidence="11">
    <location>
        <position position="141"/>
    </location>
    <ligand>
        <name>substrate</name>
    </ligand>
</feature>
<feature type="binding site" evidence="11">
    <location>
        <position position="79"/>
    </location>
    <ligand>
        <name>substrate</name>
    </ligand>
</feature>
<dbReference type="GO" id="GO:0009073">
    <property type="term" value="P:aromatic amino acid family biosynthetic process"/>
    <property type="evidence" value="ECO:0007669"/>
    <property type="project" value="UniProtKB-KW"/>
</dbReference>
<comment type="subcellular location">
    <subcellularLocation>
        <location evidence="11">Cytoplasm</location>
    </subcellularLocation>
</comment>
<comment type="catalytic activity">
    <reaction evidence="10 11">
        <text>shikimate + ATP = 3-phosphoshikimate + ADP + H(+)</text>
        <dbReference type="Rhea" id="RHEA:13121"/>
        <dbReference type="ChEBI" id="CHEBI:15378"/>
        <dbReference type="ChEBI" id="CHEBI:30616"/>
        <dbReference type="ChEBI" id="CHEBI:36208"/>
        <dbReference type="ChEBI" id="CHEBI:145989"/>
        <dbReference type="ChEBI" id="CHEBI:456216"/>
        <dbReference type="EC" id="2.7.1.71"/>
    </reaction>
</comment>
<dbReference type="PRINTS" id="PR01100">
    <property type="entry name" value="SHIKIMTKNASE"/>
</dbReference>
<dbReference type="SUPFAM" id="SSF52540">
    <property type="entry name" value="P-loop containing nucleoside triphosphate hydrolases"/>
    <property type="match status" value="1"/>
</dbReference>
<dbReference type="GO" id="GO:0005524">
    <property type="term" value="F:ATP binding"/>
    <property type="evidence" value="ECO:0007669"/>
    <property type="project" value="UniProtKB-UniRule"/>
</dbReference>
<proteinExistence type="inferred from homology"/>
<dbReference type="PROSITE" id="PS01128">
    <property type="entry name" value="SHIKIMATE_KINASE"/>
    <property type="match status" value="1"/>
</dbReference>
<name>A0A517RAU8_9PLAN</name>
<dbReference type="GO" id="GO:0009423">
    <property type="term" value="P:chorismate biosynthetic process"/>
    <property type="evidence" value="ECO:0007669"/>
    <property type="project" value="UniProtKB-UniRule"/>
</dbReference>
<evidence type="ECO:0000256" key="7">
    <source>
        <dbReference type="ARBA" id="ARBA00022777"/>
    </source>
</evidence>
<evidence type="ECO:0000256" key="8">
    <source>
        <dbReference type="ARBA" id="ARBA00022840"/>
    </source>
</evidence>
<evidence type="ECO:0000256" key="10">
    <source>
        <dbReference type="ARBA" id="ARBA00048567"/>
    </source>
</evidence>
<keyword evidence="14" id="KW-1185">Reference proteome</keyword>
<comment type="cofactor">
    <cofactor evidence="11">
        <name>Mg(2+)</name>
        <dbReference type="ChEBI" id="CHEBI:18420"/>
    </cofactor>
    <text evidence="11">Binds 1 Mg(2+) ion per subunit.</text>
</comment>
<dbReference type="InterPro" id="IPR027417">
    <property type="entry name" value="P-loop_NTPase"/>
</dbReference>
<evidence type="ECO:0000256" key="6">
    <source>
        <dbReference type="ARBA" id="ARBA00022741"/>
    </source>
</evidence>
<evidence type="ECO:0000256" key="4">
    <source>
        <dbReference type="ARBA" id="ARBA00022605"/>
    </source>
</evidence>
<dbReference type="EC" id="2.7.1.71" evidence="3 11"/>
<evidence type="ECO:0000313" key="13">
    <source>
        <dbReference type="EMBL" id="QDT41007.1"/>
    </source>
</evidence>
<comment type="function">
    <text evidence="11">Catalyzes the specific phosphorylation of the 3-hydroxyl group of shikimic acid using ATP as a cosubstrate.</text>
</comment>
<accession>A0A517RAU8</accession>
<dbReference type="AlphaFoldDB" id="A0A517RAU8"/>
<gene>
    <name evidence="13" type="primary">aroK_2</name>
    <name evidence="11" type="synonym">aroK</name>
    <name evidence="13" type="ORF">Pan241w_10660</name>
</gene>
<keyword evidence="6 11" id="KW-0547">Nucleotide-binding</keyword>
<keyword evidence="8 11" id="KW-0067">ATP-binding</keyword>
<dbReference type="InterPro" id="IPR031322">
    <property type="entry name" value="Shikimate/glucono_kinase"/>
</dbReference>
<dbReference type="InterPro" id="IPR000623">
    <property type="entry name" value="Shikimate_kinase/TSH1"/>
</dbReference>
<comment type="caution">
    <text evidence="11">Lacks conserved residue(s) required for the propagation of feature annotation.</text>
</comment>
<dbReference type="EMBL" id="CP036269">
    <property type="protein sequence ID" value="QDT41007.1"/>
    <property type="molecule type" value="Genomic_DNA"/>
</dbReference>
<dbReference type="Gene3D" id="3.40.50.300">
    <property type="entry name" value="P-loop containing nucleotide triphosphate hydrolases"/>
    <property type="match status" value="1"/>
</dbReference>
<organism evidence="13 14">
    <name type="scientific">Gimesia alba</name>
    <dbReference type="NCBI Taxonomy" id="2527973"/>
    <lineage>
        <taxon>Bacteria</taxon>
        <taxon>Pseudomonadati</taxon>
        <taxon>Planctomycetota</taxon>
        <taxon>Planctomycetia</taxon>
        <taxon>Planctomycetales</taxon>
        <taxon>Planctomycetaceae</taxon>
        <taxon>Gimesia</taxon>
    </lineage>
</organism>
<keyword evidence="11" id="KW-0963">Cytoplasm</keyword>
<dbReference type="PANTHER" id="PTHR21087:SF16">
    <property type="entry name" value="SHIKIMATE KINASE 1, CHLOROPLASTIC"/>
    <property type="match status" value="1"/>
</dbReference>
<dbReference type="GO" id="GO:0008652">
    <property type="term" value="P:amino acid biosynthetic process"/>
    <property type="evidence" value="ECO:0007669"/>
    <property type="project" value="UniProtKB-KW"/>
</dbReference>
<keyword evidence="5 11" id="KW-0808">Transferase</keyword>
<comment type="similarity">
    <text evidence="2 11">Belongs to the shikimate kinase family.</text>
</comment>
<evidence type="ECO:0000256" key="5">
    <source>
        <dbReference type="ARBA" id="ARBA00022679"/>
    </source>
</evidence>
<evidence type="ECO:0000256" key="2">
    <source>
        <dbReference type="ARBA" id="ARBA00006997"/>
    </source>
</evidence>
<dbReference type="CDD" id="cd00464">
    <property type="entry name" value="SK"/>
    <property type="match status" value="1"/>
</dbReference>
<feature type="region of interest" description="Disordered" evidence="12">
    <location>
        <begin position="116"/>
        <end position="157"/>
    </location>
</feature>
<evidence type="ECO:0000256" key="9">
    <source>
        <dbReference type="ARBA" id="ARBA00023141"/>
    </source>
</evidence>
<feature type="binding site" evidence="11">
    <location>
        <position position="15"/>
    </location>
    <ligand>
        <name>Mg(2+)</name>
        <dbReference type="ChEBI" id="CHEBI:18420"/>
    </ligand>
</feature>
<feature type="binding site" evidence="11">
    <location>
        <position position="121"/>
    </location>
    <ligand>
        <name>ATP</name>
        <dbReference type="ChEBI" id="CHEBI:30616"/>
    </ligand>
</feature>
<dbReference type="Pfam" id="PF01202">
    <property type="entry name" value="SKI"/>
    <property type="match status" value="1"/>
</dbReference>
<evidence type="ECO:0000256" key="12">
    <source>
        <dbReference type="SAM" id="MobiDB-lite"/>
    </source>
</evidence>
<dbReference type="GO" id="GO:0005829">
    <property type="term" value="C:cytosol"/>
    <property type="evidence" value="ECO:0007669"/>
    <property type="project" value="TreeGrafter"/>
</dbReference>
<comment type="pathway">
    <text evidence="1 11">Metabolic intermediate biosynthesis; chorismate biosynthesis; chorismate from D-erythrose 4-phosphate and phosphoenolpyruvate: step 5/7.</text>
</comment>
<protein>
    <recommendedName>
        <fullName evidence="3 11">Shikimate kinase</fullName>
        <shortName evidence="11">SK</shortName>
        <ecNumber evidence="3 11">2.7.1.71</ecNumber>
    </recommendedName>
</protein>
<keyword evidence="9 11" id="KW-0057">Aromatic amino acid biosynthesis</keyword>
<dbReference type="RefSeq" id="WP_145211887.1">
    <property type="nucleotide sequence ID" value="NZ_CP036269.1"/>
</dbReference>
<dbReference type="OrthoDB" id="9800332at2"/>
<feature type="compositionally biased region" description="Polar residues" evidence="12">
    <location>
        <begin position="116"/>
        <end position="129"/>
    </location>
</feature>
<evidence type="ECO:0000313" key="14">
    <source>
        <dbReference type="Proteomes" id="UP000317171"/>
    </source>
</evidence>
<dbReference type="UniPathway" id="UPA00053">
    <property type="reaction ID" value="UER00088"/>
</dbReference>
<dbReference type="KEGG" id="gaz:Pan241w_10660"/>
<dbReference type="PANTHER" id="PTHR21087">
    <property type="entry name" value="SHIKIMATE KINASE"/>
    <property type="match status" value="1"/>
</dbReference>
<keyword evidence="4 11" id="KW-0028">Amino-acid biosynthesis</keyword>
<dbReference type="GO" id="GO:0000287">
    <property type="term" value="F:magnesium ion binding"/>
    <property type="evidence" value="ECO:0007669"/>
    <property type="project" value="UniProtKB-UniRule"/>
</dbReference>
<feature type="binding site" evidence="11">
    <location>
        <position position="57"/>
    </location>
    <ligand>
        <name>substrate</name>
    </ligand>
</feature>
<dbReference type="InterPro" id="IPR023000">
    <property type="entry name" value="Shikimate_kinase_CS"/>
</dbReference>
<feature type="compositionally biased region" description="Basic and acidic residues" evidence="12">
    <location>
        <begin position="130"/>
        <end position="145"/>
    </location>
</feature>
<keyword evidence="11" id="KW-0479">Metal-binding</keyword>